<dbReference type="GO" id="GO:0003677">
    <property type="term" value="F:DNA binding"/>
    <property type="evidence" value="ECO:0007669"/>
    <property type="project" value="InterPro"/>
</dbReference>
<accession>A0A8H5TEW0</accession>
<comment type="subcellular location">
    <subcellularLocation>
        <location evidence="1">Nucleus</location>
    </subcellularLocation>
</comment>
<dbReference type="AlphaFoldDB" id="A0A8H5TEW0"/>
<dbReference type="Proteomes" id="UP000567885">
    <property type="component" value="Unassembled WGS sequence"/>
</dbReference>
<dbReference type="GO" id="GO:0008270">
    <property type="term" value="F:zinc ion binding"/>
    <property type="evidence" value="ECO:0007669"/>
    <property type="project" value="InterPro"/>
</dbReference>
<evidence type="ECO:0000256" key="2">
    <source>
        <dbReference type="ARBA" id="ARBA00023242"/>
    </source>
</evidence>
<evidence type="ECO:0000313" key="5">
    <source>
        <dbReference type="Proteomes" id="UP000567885"/>
    </source>
</evidence>
<dbReference type="OrthoDB" id="424974at2759"/>
<gene>
    <name evidence="4" type="ORF">FHETE_5970</name>
</gene>
<reference evidence="4 5" key="1">
    <citation type="submission" date="2020-05" db="EMBL/GenBank/DDBJ databases">
        <title>Identification and distribution of gene clusters putatively required for synthesis of sphingolipid metabolism inhibitors in phylogenetically diverse species of the filamentous fungus Fusarium.</title>
        <authorList>
            <person name="Kim H.-S."/>
            <person name="Busman M."/>
            <person name="Brown D.W."/>
            <person name="Divon H."/>
            <person name="Uhlig S."/>
            <person name="Proctor R.H."/>
        </authorList>
    </citation>
    <scope>NUCLEOTIDE SEQUENCE [LARGE SCALE GENOMIC DNA]</scope>
    <source>
        <strain evidence="4 5">NRRL 20693</strain>
    </source>
</reference>
<dbReference type="Pfam" id="PF04082">
    <property type="entry name" value="Fungal_trans"/>
    <property type="match status" value="1"/>
</dbReference>
<sequence length="570" mass="64587">MAEMAGRITSLERLLTVVTSQKALVDQDSLVAGDPSRLPDDRLMQDGTSTLYFNEILTTRVIDQDKDIKAALTSPHVTHMLSPFHAMGISSSPHSTQEHSVFHPKKSTAIELWDIYLSNVEICVGLKLTHVPTDEVRVYSTIDQPHIAKLDDLAFCYSVYFAATISLETTSLSLLNKSDKLDNLQRYKTGMEQAFASGDFLNRPTLTSLRALAIYLSALRVHQRGKASWVLNGVAIRAAQSLGIHKDGTQLGLSFFESELRRRLWWHLITRDSRAAEDYGFDDAGTLVSCSEAKLPLNIDDADMHPDMEAPPSEKLGWTPMTFSLINIDLARAMENFRVVCCDPSEEKRKTLMSATRSQVERRLDKVNPITPQQRLTVHCSHFLLQKLDFSTDQQWLSLHRRDSSGMLVDDDRLLAAVQILEFRTFSGDLFLAQFTWARKVHPQYHITLYVLWHLCVRPESLYAERARKAVDSIFAQEMADEVVTGVGPKLMILKTLRSKADARLRERRYEVEPSLDDAISEPPMLSDSYDAFNFIDELNFDDMAFDDGAEWSTWTSLLQGFQSDEDTIK</sequence>
<comment type="caution">
    <text evidence="4">The sequence shown here is derived from an EMBL/GenBank/DDBJ whole genome shotgun (WGS) entry which is preliminary data.</text>
</comment>
<feature type="domain" description="Xylanolytic transcriptional activator regulatory" evidence="3">
    <location>
        <begin position="228"/>
        <end position="302"/>
    </location>
</feature>
<dbReference type="PANTHER" id="PTHR31001">
    <property type="entry name" value="UNCHARACTERIZED TRANSCRIPTIONAL REGULATORY PROTEIN"/>
    <property type="match status" value="1"/>
</dbReference>
<evidence type="ECO:0000313" key="4">
    <source>
        <dbReference type="EMBL" id="KAF5667267.1"/>
    </source>
</evidence>
<dbReference type="EMBL" id="JAAGWQ010000103">
    <property type="protein sequence ID" value="KAF5667267.1"/>
    <property type="molecule type" value="Genomic_DNA"/>
</dbReference>
<dbReference type="InterPro" id="IPR050613">
    <property type="entry name" value="Sec_Metabolite_Reg"/>
</dbReference>
<organism evidence="4 5">
    <name type="scientific">Fusarium heterosporum</name>
    <dbReference type="NCBI Taxonomy" id="42747"/>
    <lineage>
        <taxon>Eukaryota</taxon>
        <taxon>Fungi</taxon>
        <taxon>Dikarya</taxon>
        <taxon>Ascomycota</taxon>
        <taxon>Pezizomycotina</taxon>
        <taxon>Sordariomycetes</taxon>
        <taxon>Hypocreomycetidae</taxon>
        <taxon>Hypocreales</taxon>
        <taxon>Nectriaceae</taxon>
        <taxon>Fusarium</taxon>
        <taxon>Fusarium heterosporum species complex</taxon>
    </lineage>
</organism>
<protein>
    <recommendedName>
        <fullName evidence="3">Xylanolytic transcriptional activator regulatory domain-containing protein</fullName>
    </recommendedName>
</protein>
<dbReference type="PANTHER" id="PTHR31001:SF57">
    <property type="entry name" value="ZN(II)2CYS6 TRANSCRIPTION FACTOR (EUROFUNG)"/>
    <property type="match status" value="1"/>
</dbReference>
<dbReference type="InterPro" id="IPR007219">
    <property type="entry name" value="XnlR_reg_dom"/>
</dbReference>
<keyword evidence="5" id="KW-1185">Reference proteome</keyword>
<dbReference type="SMART" id="SM00906">
    <property type="entry name" value="Fungal_trans"/>
    <property type="match status" value="1"/>
</dbReference>
<dbReference type="GO" id="GO:0005634">
    <property type="term" value="C:nucleus"/>
    <property type="evidence" value="ECO:0007669"/>
    <property type="project" value="UniProtKB-SubCell"/>
</dbReference>
<proteinExistence type="predicted"/>
<name>A0A8H5TEW0_FUSHE</name>
<evidence type="ECO:0000256" key="1">
    <source>
        <dbReference type="ARBA" id="ARBA00004123"/>
    </source>
</evidence>
<dbReference type="GO" id="GO:0006351">
    <property type="term" value="P:DNA-templated transcription"/>
    <property type="evidence" value="ECO:0007669"/>
    <property type="project" value="InterPro"/>
</dbReference>
<keyword evidence="2" id="KW-0539">Nucleus</keyword>
<dbReference type="CDD" id="cd12148">
    <property type="entry name" value="fungal_TF_MHR"/>
    <property type="match status" value="1"/>
</dbReference>
<evidence type="ECO:0000259" key="3">
    <source>
        <dbReference type="SMART" id="SM00906"/>
    </source>
</evidence>